<dbReference type="PANTHER" id="PTHR37471:SF1">
    <property type="entry name" value="AB HYDROLASE-1 DOMAIN-CONTAINING PROTEIN"/>
    <property type="match status" value="1"/>
</dbReference>
<proteinExistence type="predicted"/>
<dbReference type="Proteomes" id="UP001334248">
    <property type="component" value="Unassembled WGS sequence"/>
</dbReference>
<evidence type="ECO:0000313" key="1">
    <source>
        <dbReference type="EMBL" id="KAK5942830.1"/>
    </source>
</evidence>
<comment type="caution">
    <text evidence="1">The sequence shown here is derived from an EMBL/GenBank/DDBJ whole genome shotgun (WGS) entry which is preliminary data.</text>
</comment>
<evidence type="ECO:0008006" key="3">
    <source>
        <dbReference type="Google" id="ProtNLM"/>
    </source>
</evidence>
<organism evidence="1 2">
    <name type="scientific">Knufia obscura</name>
    <dbReference type="NCBI Taxonomy" id="1635080"/>
    <lineage>
        <taxon>Eukaryota</taxon>
        <taxon>Fungi</taxon>
        <taxon>Dikarya</taxon>
        <taxon>Ascomycota</taxon>
        <taxon>Pezizomycotina</taxon>
        <taxon>Eurotiomycetes</taxon>
        <taxon>Chaetothyriomycetidae</taxon>
        <taxon>Chaetothyriales</taxon>
        <taxon>Trichomeriaceae</taxon>
        <taxon>Knufia</taxon>
    </lineage>
</organism>
<accession>A0ABR0RRG3</accession>
<gene>
    <name evidence="1" type="ORF">PMZ80_005396</name>
</gene>
<dbReference type="EMBL" id="JAVHJV010000005">
    <property type="protein sequence ID" value="KAK5942830.1"/>
    <property type="molecule type" value="Genomic_DNA"/>
</dbReference>
<dbReference type="InterPro" id="IPR029058">
    <property type="entry name" value="AB_hydrolase_fold"/>
</dbReference>
<name>A0ABR0RRG3_9EURO</name>
<dbReference type="GeneID" id="89998845"/>
<dbReference type="SUPFAM" id="SSF53474">
    <property type="entry name" value="alpha/beta-Hydrolases"/>
    <property type="match status" value="1"/>
</dbReference>
<dbReference type="Gene3D" id="3.40.50.1820">
    <property type="entry name" value="alpha/beta hydrolase"/>
    <property type="match status" value="1"/>
</dbReference>
<dbReference type="RefSeq" id="XP_064730920.1">
    <property type="nucleotide sequence ID" value="XM_064873816.1"/>
</dbReference>
<evidence type="ECO:0000313" key="2">
    <source>
        <dbReference type="Proteomes" id="UP001334248"/>
    </source>
</evidence>
<dbReference type="PANTHER" id="PTHR37471">
    <property type="entry name" value="UNNAMED PRODUCT"/>
    <property type="match status" value="1"/>
</dbReference>
<keyword evidence="2" id="KW-1185">Reference proteome</keyword>
<sequence>MCEGTGLSRKERRELFDRCWKSVPDIGHFLKTWFRGAPLYAIKKENFKEMLAWAFLNKSSRYEEYDEELDEYVAATEKLLEKPFEEGRGPCQPLRPSVDPINIQHRPLSYYVCGIGLLDTVLFFRMWRLGFQHYALNRWWQSFPYRPLSGLAKHRSPARDLSYWYRPHTSKSRLPVLFVHGIGVGLVSYTDFLSDLIDKDTGTADNQVGILAIEIMAISFRVTSPALHSQEMARQVHQILQLHGWDKRKFVLSGNSYGTIIATHLIRSPDIAPSIASMVLIDPVNLWIHMGDVAFNFTVKKPVSASEHELHFFACTDIGSAHTVTRRFVWTENVLWKDELKERKAGIIVSGRDIILDGPRLKDYLLNDEPEIERSGINAVQGAELVRAGAMELLWFRNLNHAEVFECKKERRLLTEMVWRYCCER</sequence>
<reference evidence="1 2" key="1">
    <citation type="journal article" date="2023" name="Res Sq">
        <title>Genomic and morphological characterization of Knufia obscura isolated from the Mars 2020 spacecraft assembly facility.</title>
        <authorList>
            <person name="Chander A.M."/>
            <person name="Teixeira M.M."/>
            <person name="Singh N.K."/>
            <person name="Williams M.P."/>
            <person name="Parker C.W."/>
            <person name="Leo P."/>
            <person name="Stajich J.E."/>
            <person name="Torok T."/>
            <person name="Tighe S."/>
            <person name="Mason C.E."/>
            <person name="Venkateswaran K."/>
        </authorList>
    </citation>
    <scope>NUCLEOTIDE SEQUENCE [LARGE SCALE GENOMIC DNA]</scope>
    <source>
        <strain evidence="1 2">CCFEE 5817</strain>
    </source>
</reference>
<protein>
    <recommendedName>
        <fullName evidence="3">AB hydrolase-1 domain-containing protein</fullName>
    </recommendedName>
</protein>